<reference evidence="5 6" key="1">
    <citation type="journal article" date="2019" name="Nat. Ecol. Evol.">
        <title>Megaphylogeny resolves global patterns of mushroom evolution.</title>
        <authorList>
            <person name="Varga T."/>
            <person name="Krizsan K."/>
            <person name="Foldi C."/>
            <person name="Dima B."/>
            <person name="Sanchez-Garcia M."/>
            <person name="Sanchez-Ramirez S."/>
            <person name="Szollosi G.J."/>
            <person name="Szarkandi J.G."/>
            <person name="Papp V."/>
            <person name="Albert L."/>
            <person name="Andreopoulos W."/>
            <person name="Angelini C."/>
            <person name="Antonin V."/>
            <person name="Barry K.W."/>
            <person name="Bougher N.L."/>
            <person name="Buchanan P."/>
            <person name="Buyck B."/>
            <person name="Bense V."/>
            <person name="Catcheside P."/>
            <person name="Chovatia M."/>
            <person name="Cooper J."/>
            <person name="Damon W."/>
            <person name="Desjardin D."/>
            <person name="Finy P."/>
            <person name="Geml J."/>
            <person name="Haridas S."/>
            <person name="Hughes K."/>
            <person name="Justo A."/>
            <person name="Karasinski D."/>
            <person name="Kautmanova I."/>
            <person name="Kiss B."/>
            <person name="Kocsube S."/>
            <person name="Kotiranta H."/>
            <person name="LaButti K.M."/>
            <person name="Lechner B.E."/>
            <person name="Liimatainen K."/>
            <person name="Lipzen A."/>
            <person name="Lukacs Z."/>
            <person name="Mihaltcheva S."/>
            <person name="Morgado L.N."/>
            <person name="Niskanen T."/>
            <person name="Noordeloos M.E."/>
            <person name="Ohm R.A."/>
            <person name="Ortiz-Santana B."/>
            <person name="Ovrebo C."/>
            <person name="Racz N."/>
            <person name="Riley R."/>
            <person name="Savchenko A."/>
            <person name="Shiryaev A."/>
            <person name="Soop K."/>
            <person name="Spirin V."/>
            <person name="Szebenyi C."/>
            <person name="Tomsovsky M."/>
            <person name="Tulloss R.E."/>
            <person name="Uehling J."/>
            <person name="Grigoriev I.V."/>
            <person name="Vagvolgyi C."/>
            <person name="Papp T."/>
            <person name="Martin F.M."/>
            <person name="Miettinen O."/>
            <person name="Hibbett D.S."/>
            <person name="Nagy L.G."/>
        </authorList>
    </citation>
    <scope>NUCLEOTIDE SEQUENCE [LARGE SCALE GENOMIC DNA]</scope>
    <source>
        <strain evidence="5 6">FP101781</strain>
    </source>
</reference>
<feature type="region of interest" description="Disordered" evidence="3">
    <location>
        <begin position="254"/>
        <end position="276"/>
    </location>
</feature>
<dbReference type="AlphaFoldDB" id="A0A4Y7TCU4"/>
<keyword evidence="1" id="KW-0862">Zinc</keyword>
<accession>A0A4Y7TCU4</accession>
<sequence length="276" mass="31810">MSGISCQCSICFCVYDLAEFRFMQCGHGLCVECTEGFKAPTCSSCRAERGTHVPHAVYVDLVEDTPTAEARRLTRDLANLRDDTSTDNYRNLAKRIRDPQHQSGLSVDDKERLFEAAKVLEKQIFPQMRKKEEYKARAQALQVEKDYLAKEADSLRKDLRELTVDRGRIQQLEQEKATLLQKYEDERKGKLTWRREYHELQETSAREKESLKGEWARAKSELQQSLDDQTKKTSLAVKKAKALGKENKRLLKRLEELQSQARTDEQDSGGDSLMVE</sequence>
<dbReference type="PROSITE" id="PS50089">
    <property type="entry name" value="ZF_RING_2"/>
    <property type="match status" value="1"/>
</dbReference>
<organism evidence="5 6">
    <name type="scientific">Coprinellus micaceus</name>
    <name type="common">Glistening ink-cap mushroom</name>
    <name type="synonym">Coprinus micaceus</name>
    <dbReference type="NCBI Taxonomy" id="71717"/>
    <lineage>
        <taxon>Eukaryota</taxon>
        <taxon>Fungi</taxon>
        <taxon>Dikarya</taxon>
        <taxon>Basidiomycota</taxon>
        <taxon>Agaricomycotina</taxon>
        <taxon>Agaricomycetes</taxon>
        <taxon>Agaricomycetidae</taxon>
        <taxon>Agaricales</taxon>
        <taxon>Agaricineae</taxon>
        <taxon>Psathyrellaceae</taxon>
        <taxon>Coprinellus</taxon>
    </lineage>
</organism>
<evidence type="ECO:0000256" key="3">
    <source>
        <dbReference type="SAM" id="MobiDB-lite"/>
    </source>
</evidence>
<comment type="caution">
    <text evidence="5">The sequence shown here is derived from an EMBL/GenBank/DDBJ whole genome shotgun (WGS) entry which is preliminary data.</text>
</comment>
<dbReference type="InterPro" id="IPR001841">
    <property type="entry name" value="Znf_RING"/>
</dbReference>
<dbReference type="GO" id="GO:0008270">
    <property type="term" value="F:zinc ion binding"/>
    <property type="evidence" value="ECO:0007669"/>
    <property type="project" value="UniProtKB-KW"/>
</dbReference>
<evidence type="ECO:0000313" key="6">
    <source>
        <dbReference type="Proteomes" id="UP000298030"/>
    </source>
</evidence>
<feature type="coiled-coil region" evidence="2">
    <location>
        <begin position="131"/>
        <end position="189"/>
    </location>
</feature>
<gene>
    <name evidence="5" type="ORF">FA13DRAFT_1791628</name>
</gene>
<evidence type="ECO:0000256" key="1">
    <source>
        <dbReference type="PROSITE-ProRule" id="PRU00175"/>
    </source>
</evidence>
<keyword evidence="2" id="KW-0175">Coiled coil</keyword>
<dbReference type="Proteomes" id="UP000298030">
    <property type="component" value="Unassembled WGS sequence"/>
</dbReference>
<name>A0A4Y7TCU4_COPMI</name>
<dbReference type="EMBL" id="QPFP01000019">
    <property type="protein sequence ID" value="TEB31369.1"/>
    <property type="molecule type" value="Genomic_DNA"/>
</dbReference>
<keyword evidence="1" id="KW-0863">Zinc-finger</keyword>
<evidence type="ECO:0000256" key="2">
    <source>
        <dbReference type="SAM" id="Coils"/>
    </source>
</evidence>
<feature type="domain" description="RING-type" evidence="4">
    <location>
        <begin position="8"/>
        <end position="46"/>
    </location>
</feature>
<evidence type="ECO:0000313" key="5">
    <source>
        <dbReference type="EMBL" id="TEB31369.1"/>
    </source>
</evidence>
<dbReference type="STRING" id="71717.A0A4Y7TCU4"/>
<protein>
    <recommendedName>
        <fullName evidence="4">RING-type domain-containing protein</fullName>
    </recommendedName>
</protein>
<keyword evidence="6" id="KW-1185">Reference proteome</keyword>
<keyword evidence="1" id="KW-0479">Metal-binding</keyword>
<proteinExistence type="predicted"/>
<dbReference type="OrthoDB" id="8062037at2759"/>
<evidence type="ECO:0000259" key="4">
    <source>
        <dbReference type="PROSITE" id="PS50089"/>
    </source>
</evidence>